<evidence type="ECO:0000313" key="2">
    <source>
        <dbReference type="Proteomes" id="UP001524501"/>
    </source>
</evidence>
<comment type="caution">
    <text evidence="1">The sequence shown here is derived from an EMBL/GenBank/DDBJ whole genome shotgun (WGS) entry which is preliminary data.</text>
</comment>
<keyword evidence="2" id="KW-1185">Reference proteome</keyword>
<organism evidence="1 2">
    <name type="scientific">Rhodococcus tibetensis</name>
    <dbReference type="NCBI Taxonomy" id="2965064"/>
    <lineage>
        <taxon>Bacteria</taxon>
        <taxon>Bacillati</taxon>
        <taxon>Actinomycetota</taxon>
        <taxon>Actinomycetes</taxon>
        <taxon>Mycobacteriales</taxon>
        <taxon>Nocardiaceae</taxon>
        <taxon>Rhodococcus</taxon>
    </lineage>
</organism>
<dbReference type="EMBL" id="JANFQF010000011">
    <property type="protein sequence ID" value="MCQ4120401.1"/>
    <property type="molecule type" value="Genomic_DNA"/>
</dbReference>
<protein>
    <recommendedName>
        <fullName evidence="3">C1q domain-containing protein</fullName>
    </recommendedName>
</protein>
<dbReference type="RefSeq" id="WP_255969678.1">
    <property type="nucleotide sequence ID" value="NZ_JANFQF010000011.1"/>
</dbReference>
<dbReference type="Proteomes" id="UP001524501">
    <property type="component" value="Unassembled WGS sequence"/>
</dbReference>
<sequence>MPGQTPIYQLPYPLQTDPIYQGANQVKALAERFETVLSAAEVPPVTYTPPESAQGYRQTTQSIPNATDTYVSWTHIDWDTETSAGRPAMLGATGITIRRTGVYAITASLPWAFGANGTRILRVQRNRSGALLELRRNEIPPTGLAACNDVAFQALLQVNDLIRVIAFQNNGAALNVLGSTTVPGDRAAFSATLIRPS</sequence>
<evidence type="ECO:0008006" key="3">
    <source>
        <dbReference type="Google" id="ProtNLM"/>
    </source>
</evidence>
<proteinExistence type="predicted"/>
<name>A0ABT1QDR5_9NOCA</name>
<gene>
    <name evidence="1" type="ORF">NOF53_14675</name>
</gene>
<reference evidence="1 2" key="1">
    <citation type="submission" date="2022-07" db="EMBL/GenBank/DDBJ databases">
        <title>Degradation activity of malathion, p-nitrophenol and potential low-temperature adaptation strategy of Rhodococcus sp. FXJ9.536.</title>
        <authorList>
            <person name="Huang J."/>
            <person name="Huang Y."/>
        </authorList>
    </citation>
    <scope>NUCLEOTIDE SEQUENCE [LARGE SCALE GENOMIC DNA]</scope>
    <source>
        <strain evidence="1 2">FXJ9.536</strain>
    </source>
</reference>
<evidence type="ECO:0000313" key="1">
    <source>
        <dbReference type="EMBL" id="MCQ4120401.1"/>
    </source>
</evidence>
<accession>A0ABT1QDR5</accession>